<reference evidence="6" key="1">
    <citation type="submission" date="2015-10" db="EMBL/GenBank/DDBJ databases">
        <authorList>
            <person name="Gilbert D.G."/>
        </authorList>
    </citation>
    <scope>NUCLEOTIDE SEQUENCE</scope>
</reference>
<dbReference type="Gene3D" id="1.20.140.10">
    <property type="entry name" value="Butyryl-CoA Dehydrogenase, subunit A, domain 3"/>
    <property type="match status" value="1"/>
</dbReference>
<evidence type="ECO:0000256" key="3">
    <source>
        <dbReference type="ARBA" id="ARBA00023002"/>
    </source>
</evidence>
<dbReference type="InterPro" id="IPR004925">
    <property type="entry name" value="HpaB/PvcC/4-BUDH"/>
</dbReference>
<protein>
    <submittedName>
        <fullName evidence="6">4-hydroxyphenylacetate 3-monooxygenase</fullName>
        <ecNumber evidence="6">1.14.14.9</ecNumber>
    </submittedName>
</protein>
<dbReference type="InterPro" id="IPR024674">
    <property type="entry name" value="HpaB/PvcC/4-BUDH_N"/>
</dbReference>
<organism evidence="6">
    <name type="scientific">hydrothermal vent metagenome</name>
    <dbReference type="NCBI Taxonomy" id="652676"/>
    <lineage>
        <taxon>unclassified sequences</taxon>
        <taxon>metagenomes</taxon>
        <taxon>ecological metagenomes</taxon>
    </lineage>
</organism>
<keyword evidence="3 6" id="KW-0560">Oxidoreductase</keyword>
<evidence type="ECO:0000256" key="1">
    <source>
        <dbReference type="ARBA" id="ARBA00022630"/>
    </source>
</evidence>
<keyword evidence="1" id="KW-0285">Flavoprotein</keyword>
<accession>A0A160V663</accession>
<dbReference type="EMBL" id="FAXA01000029">
    <property type="protein sequence ID" value="CUV01236.1"/>
    <property type="molecule type" value="Genomic_DNA"/>
</dbReference>
<keyword evidence="2" id="KW-0274">FAD</keyword>
<evidence type="ECO:0000256" key="2">
    <source>
        <dbReference type="ARBA" id="ARBA00022827"/>
    </source>
</evidence>
<dbReference type="PANTHER" id="PTHR36117:SF3">
    <property type="entry name" value="4-HYDROXYPHENYLACETATE 3-MONOOXYGENASE-RELATED"/>
    <property type="match status" value="1"/>
</dbReference>
<dbReference type="SUPFAM" id="SSF47203">
    <property type="entry name" value="Acyl-CoA dehydrogenase C-terminal domain-like"/>
    <property type="match status" value="1"/>
</dbReference>
<dbReference type="AlphaFoldDB" id="A0A160V663"/>
<dbReference type="EC" id="1.14.14.9" evidence="6"/>
<evidence type="ECO:0000313" key="6">
    <source>
        <dbReference type="EMBL" id="CUV01236.1"/>
    </source>
</evidence>
<dbReference type="InterPro" id="IPR036250">
    <property type="entry name" value="AcylCo_DH-like_C"/>
</dbReference>
<evidence type="ECO:0000259" key="4">
    <source>
        <dbReference type="Pfam" id="PF03241"/>
    </source>
</evidence>
<dbReference type="InterPro" id="IPR024719">
    <property type="entry name" value="HpaB/PvcC/4-BUDH_C"/>
</dbReference>
<feature type="domain" description="HpaB/PvcC/4-BUDH C-terminal" evidence="4">
    <location>
        <begin position="187"/>
        <end position="382"/>
    </location>
</feature>
<dbReference type="SUPFAM" id="SSF56645">
    <property type="entry name" value="Acyl-CoA dehydrogenase NM domain-like"/>
    <property type="match status" value="1"/>
</dbReference>
<dbReference type="Pfam" id="PF03241">
    <property type="entry name" value="HpaB"/>
    <property type="match status" value="1"/>
</dbReference>
<dbReference type="Pfam" id="PF11794">
    <property type="entry name" value="HpaB_N"/>
    <property type="match status" value="1"/>
</dbReference>
<dbReference type="GO" id="GO:0016627">
    <property type="term" value="F:oxidoreductase activity, acting on the CH-CH group of donors"/>
    <property type="evidence" value="ECO:0007669"/>
    <property type="project" value="InterPro"/>
</dbReference>
<gene>
    <name evidence="6" type="ORF">MGWOODY_Clf2944</name>
</gene>
<proteinExistence type="predicted"/>
<name>A0A160V663_9ZZZZ</name>
<keyword evidence="6" id="KW-0503">Monooxygenase</keyword>
<sequence>MMGRSPDFLNVIFAAWAGASDFFAQDRPEFKQNVSNYYEYIRENDLTLTHALLNLQRRRGASATDTVSEEVALTVVKETGAGVVLRGSRLLATLGPISDELAIYHAGNHRMDEEAQRQSFALSIPCDTPGLRFLCRESFDVGRSHFNHPLGSRFEEMDATIFFDDVLVPWDRVFLLGNVDMCNRIGSATQSQGHSGHQVLTRCLVKAEFILGLADLMVETLGSGTVPHVQEQVAELITQRDILKACLRASEADAAPNQWGVMSPATAPLQAGRAQFGRTMYPRMVEIIQLLGTSSLMALPSEADFDSPFAPQLNQYLATDTSNARDRTKLFHLAWDASCSSFSGRQVLYERMFGGNPLRNAMTLFNTYDKEPFRKQVRNFLDSED</sequence>
<dbReference type="Gene3D" id="2.40.110.10">
    <property type="entry name" value="Butyryl-CoA Dehydrogenase, subunit A, domain 2"/>
    <property type="match status" value="1"/>
</dbReference>
<evidence type="ECO:0000259" key="5">
    <source>
        <dbReference type="Pfam" id="PF11794"/>
    </source>
</evidence>
<dbReference type="PANTHER" id="PTHR36117">
    <property type="entry name" value="4-HYDROXYPHENYLACETATE 3-MONOOXYGENASE-RELATED"/>
    <property type="match status" value="1"/>
</dbReference>
<dbReference type="InterPro" id="IPR046373">
    <property type="entry name" value="Acyl-CoA_Oxase/DH_mid-dom_sf"/>
</dbReference>
<dbReference type="GO" id="GO:0052881">
    <property type="term" value="F:4-hydroxyphenylacetate 3-monooxygenase activity"/>
    <property type="evidence" value="ECO:0007669"/>
    <property type="project" value="UniProtKB-EC"/>
</dbReference>
<dbReference type="Gene3D" id="1.10.3140.10">
    <property type="entry name" value="4-hydroxybutyryl-coa dehydratase, domain 1"/>
    <property type="match status" value="1"/>
</dbReference>
<feature type="domain" description="HpaB/PvcC/4-BUDH N-terminal" evidence="5">
    <location>
        <begin position="1"/>
        <end position="175"/>
    </location>
</feature>
<dbReference type="InterPro" id="IPR009100">
    <property type="entry name" value="AcylCoA_DH/oxidase_NM_dom_sf"/>
</dbReference>